<dbReference type="Pfam" id="PF13191">
    <property type="entry name" value="AAA_16"/>
    <property type="match status" value="1"/>
</dbReference>
<gene>
    <name evidence="3" type="ORF">Alo02nite_10810</name>
    <name evidence="4" type="ORF">BJ964_007806</name>
</gene>
<evidence type="ECO:0000313" key="3">
    <source>
        <dbReference type="EMBL" id="GIE38183.1"/>
    </source>
</evidence>
<feature type="domain" description="Orc1-like AAA ATPase" evidence="2">
    <location>
        <begin position="408"/>
        <end position="534"/>
    </location>
</feature>
<sequence>MFTGLILDAAEFEVLVGGERVARRPLADADVRLLQDVAVRYVHAVQTRAEDPVFLGLGRELFAWIDGGQGGWSGLLQRATAPLVFEVQTPGPPSPAGWAALRAPWEVLADEVGFLAADGLRRFEVVRRLGKPSQASPLDGFRLGLMFMASAPAGQQELDFEAEESAILTAVGDSRVDLVVEDTGDPDQLSLRWADLDGLPVLHLSCHGVNNWPSNGTRVPVLMMEDEVGEPRPVTAAELVGRLSVMPRLMFVSACLTATAADASGHLPPGPAHRASDSPGNGNGNGVMVPVAHSLSTELVSAGVPAVVGWDGSVTDGAATLFAQHLYQRLGLRQELAAAVGDARRKLLACKDPQLRADWHLARIWLGPTGGGRVVAGTARRQVSAVQATKTFLDLKQQHVPVATADMFVGRRREMRTALRALRGGERAGVLLHGQGRLGKSSLAARLADRFPDRAVAVVFGDYTAMGVLEAVAAAVQDNPAARTLIESRRAEVRDHPEVLRWVLIDLLAGPLTQAGEHRQRPLLLIIDDLEQILVAQADGPHRLATGYAPVLAAALQAFDPSLGDSRLVLTSRFVFALDGLEDRLASVQLTPLSDVAQLKLAVRQRAVSPEDLREARADLAARAVAVSRGNPGLQDLVALRLVYSSQVAPARAEQAVSDMETYLSQGDLPASSEVRAFVENLAIDALIEQAGPAHIALLRALTLFDLPIPTTVIGLLETRTGGSVQRLCGLGLADTFPDARDQATTAVAVNALAAGRLTPLTAVEQTELAALMVQPLLAAWGGPGQQSEWSRGLDLQLTMLAVQADDPAVVALCAPDAVQGLLAGPAQVALRLGQQALAILDRHAIPARVLLLRRVAEAALISGDGDIAATLSGRAVEQATAGGVAADPLEHARAIAEHARLLKDRGEPEQAEMLLHQARDIFTAEGSEREAAFAWGDIASLLYWRGEFDEALRIRHEVELPVYERLGDTRAIAFTWGDIADIMYQRGELDEALRIRHEVELPVYERLGNTRSIAFTWGKIADIMYQRSQYDDSLRIRYERQLPVYERLGDTREIAIVWGKIADIMHRRSEYDEALRIYREKQLPVYERLGDTREIAIAWGKIAVILHRQGDIDAALRIHQEKALPAFEKVGDTRSLAITWGNIASIHYQNGDYGEAQRINQEKALPAFEQLGDTRSIAVAWSNIASIHHENGNYEEAQRINQEKALPALEQLGDLDGIANIRWRIAEIQLDQNDFSAAASNLVAAFQIFDHLDRPDGLAVTGGILGQLLIASGEPDAARQVLEKSLAAARKVVNRRLAEQIQELLRGVESRPDGG</sequence>
<dbReference type="Proteomes" id="UP000590511">
    <property type="component" value="Unassembled WGS sequence"/>
</dbReference>
<dbReference type="InterPro" id="IPR027417">
    <property type="entry name" value="P-loop_NTPase"/>
</dbReference>
<dbReference type="InterPro" id="IPR011990">
    <property type="entry name" value="TPR-like_helical_dom_sf"/>
</dbReference>
<keyword evidence="6" id="KW-1185">Reference proteome</keyword>
<dbReference type="PANTHER" id="PTHR10098:SF106">
    <property type="entry name" value="TETRATRICOPEPTIDE REPEAT PROTEIN 28-LIKE PROTEIN"/>
    <property type="match status" value="1"/>
</dbReference>
<dbReference type="InterPro" id="IPR041664">
    <property type="entry name" value="AAA_16"/>
</dbReference>
<comment type="caution">
    <text evidence="4">The sequence shown here is derived from an EMBL/GenBank/DDBJ whole genome shotgun (WGS) entry which is preliminary data.</text>
</comment>
<proteinExistence type="predicted"/>
<evidence type="ECO:0000259" key="1">
    <source>
        <dbReference type="Pfam" id="PF12770"/>
    </source>
</evidence>
<dbReference type="InterPro" id="IPR024983">
    <property type="entry name" value="CHAT_dom"/>
</dbReference>
<dbReference type="RefSeq" id="WP_188125315.1">
    <property type="nucleotide sequence ID" value="NZ_BOMP01000016.1"/>
</dbReference>
<evidence type="ECO:0000313" key="6">
    <source>
        <dbReference type="Proteomes" id="UP000631312"/>
    </source>
</evidence>
<dbReference type="PANTHER" id="PTHR10098">
    <property type="entry name" value="RAPSYN-RELATED"/>
    <property type="match status" value="1"/>
</dbReference>
<dbReference type="EMBL" id="BOMP01000016">
    <property type="protein sequence ID" value="GIE38183.1"/>
    <property type="molecule type" value="Genomic_DNA"/>
</dbReference>
<feature type="domain" description="CHAT" evidence="1">
    <location>
        <begin position="100"/>
        <end position="354"/>
    </location>
</feature>
<evidence type="ECO:0000313" key="4">
    <source>
        <dbReference type="EMBL" id="MBB4753645.1"/>
    </source>
</evidence>
<dbReference type="Proteomes" id="UP000631312">
    <property type="component" value="Unassembled WGS sequence"/>
</dbReference>
<organism evidence="4 5">
    <name type="scientific">Actinoplanes lobatus</name>
    <dbReference type="NCBI Taxonomy" id="113568"/>
    <lineage>
        <taxon>Bacteria</taxon>
        <taxon>Bacillati</taxon>
        <taxon>Actinomycetota</taxon>
        <taxon>Actinomycetes</taxon>
        <taxon>Micromonosporales</taxon>
        <taxon>Micromonosporaceae</taxon>
        <taxon>Actinoplanes</taxon>
    </lineage>
</organism>
<dbReference type="SUPFAM" id="SSF52540">
    <property type="entry name" value="P-loop containing nucleoside triphosphate hydrolases"/>
    <property type="match status" value="1"/>
</dbReference>
<dbReference type="Gene3D" id="1.25.40.10">
    <property type="entry name" value="Tetratricopeptide repeat domain"/>
    <property type="match status" value="2"/>
</dbReference>
<dbReference type="SUPFAM" id="SSF48452">
    <property type="entry name" value="TPR-like"/>
    <property type="match status" value="4"/>
</dbReference>
<dbReference type="Pfam" id="PF12770">
    <property type="entry name" value="CHAT"/>
    <property type="match status" value="1"/>
</dbReference>
<dbReference type="Pfam" id="PF13424">
    <property type="entry name" value="TPR_12"/>
    <property type="match status" value="1"/>
</dbReference>
<name>A0A7W7ML06_9ACTN</name>
<dbReference type="Gene3D" id="3.40.50.300">
    <property type="entry name" value="P-loop containing nucleotide triphosphate hydrolases"/>
    <property type="match status" value="1"/>
</dbReference>
<accession>A0A7W7ML06</accession>
<reference evidence="3 6" key="2">
    <citation type="submission" date="2021-01" db="EMBL/GenBank/DDBJ databases">
        <title>Whole genome shotgun sequence of Actinoplanes lobatus NBRC 12513.</title>
        <authorList>
            <person name="Komaki H."/>
            <person name="Tamura T."/>
        </authorList>
    </citation>
    <scope>NUCLEOTIDE SEQUENCE [LARGE SCALE GENOMIC DNA]</scope>
    <source>
        <strain evidence="3 6">NBRC 12513</strain>
    </source>
</reference>
<protein>
    <submittedName>
        <fullName evidence="4">Tetratricopeptide (TPR) repeat protein</fullName>
    </submittedName>
</protein>
<evidence type="ECO:0000259" key="2">
    <source>
        <dbReference type="Pfam" id="PF13191"/>
    </source>
</evidence>
<evidence type="ECO:0000313" key="5">
    <source>
        <dbReference type="Proteomes" id="UP000590511"/>
    </source>
</evidence>
<reference evidence="4 5" key="1">
    <citation type="submission" date="2020-08" db="EMBL/GenBank/DDBJ databases">
        <title>Sequencing the genomes of 1000 actinobacteria strains.</title>
        <authorList>
            <person name="Klenk H.-P."/>
        </authorList>
    </citation>
    <scope>NUCLEOTIDE SEQUENCE [LARGE SCALE GENOMIC DNA]</scope>
    <source>
        <strain evidence="4 5">DSM 43150</strain>
    </source>
</reference>
<dbReference type="EMBL" id="JACHNC010000001">
    <property type="protein sequence ID" value="MBB4753645.1"/>
    <property type="molecule type" value="Genomic_DNA"/>
</dbReference>